<evidence type="ECO:0000313" key="2">
    <source>
        <dbReference type="Proteomes" id="UP000032582"/>
    </source>
</evidence>
<comment type="caution">
    <text evidence="1">The sequence shown here is derived from an EMBL/GenBank/DDBJ whole genome shotgun (WGS) entry which is preliminary data.</text>
</comment>
<name>A0A0D8L268_MORMO</name>
<sequence length="82" mass="9373">FWWEAMTSSRYLQKTAQDRIQLRYWRGRERSELGFNGNISDTMPGWSQTKEPVSGIPPQCGGATLGFHICPEKEQTAFATSF</sequence>
<dbReference type="AlphaFoldDB" id="A0A0D8L268"/>
<evidence type="ECO:0000313" key="1">
    <source>
        <dbReference type="EMBL" id="KJF75769.1"/>
    </source>
</evidence>
<dbReference type="Proteomes" id="UP000032582">
    <property type="component" value="Unassembled WGS sequence"/>
</dbReference>
<gene>
    <name evidence="1" type="ORF">UA45_21985</name>
</gene>
<dbReference type="PATRIC" id="fig|582.24.peg.6999"/>
<accession>A0A0D8L268</accession>
<organism evidence="1 2">
    <name type="scientific">Morganella morganii</name>
    <name type="common">Proteus morganii</name>
    <dbReference type="NCBI Taxonomy" id="582"/>
    <lineage>
        <taxon>Bacteria</taxon>
        <taxon>Pseudomonadati</taxon>
        <taxon>Pseudomonadota</taxon>
        <taxon>Gammaproteobacteria</taxon>
        <taxon>Enterobacterales</taxon>
        <taxon>Morganellaceae</taxon>
        <taxon>Morganella</taxon>
    </lineage>
</organism>
<proteinExistence type="predicted"/>
<feature type="non-terminal residue" evidence="1">
    <location>
        <position position="1"/>
    </location>
</feature>
<reference evidence="1 2" key="1">
    <citation type="submission" date="2015-02" db="EMBL/GenBank/DDBJ databases">
        <title>Whole genome shotgun sequencing of cultured foodborne pathogen.</title>
        <authorList>
            <person name="Timme R."/>
            <person name="Allard M.W."/>
            <person name="Strain E."/>
            <person name="Evans P.S."/>
            <person name="Brown E."/>
        </authorList>
    </citation>
    <scope>NUCLEOTIDE SEQUENCE [LARGE SCALE GENOMIC DNA]</scope>
    <source>
        <strain evidence="1 2">GCSL-TSO-24</strain>
    </source>
</reference>
<dbReference type="EMBL" id="JZSH01000543">
    <property type="protein sequence ID" value="KJF75769.1"/>
    <property type="molecule type" value="Genomic_DNA"/>
</dbReference>
<protein>
    <submittedName>
        <fullName evidence="1">Uncharacterized protein</fullName>
    </submittedName>
</protein>